<feature type="region of interest" description="Disordered" evidence="1">
    <location>
        <begin position="103"/>
        <end position="124"/>
    </location>
</feature>
<gene>
    <name evidence="2" type="ORF">vBMoxSR1_gp31</name>
</gene>
<evidence type="ECO:0000256" key="1">
    <source>
        <dbReference type="SAM" id="MobiDB-lite"/>
    </source>
</evidence>
<protein>
    <submittedName>
        <fullName evidence="2">Uncharacterized protein</fullName>
    </submittedName>
</protein>
<accession>A0A8F2E4R4</accession>
<keyword evidence="3" id="KW-1185">Reference proteome</keyword>
<reference evidence="2" key="1">
    <citation type="submission" date="2020-10" db="EMBL/GenBank/DDBJ databases">
        <title>Complete genome sequence of vB_MoxS-R1, a novel marine prophage inducted from Microbacterium.</title>
        <authorList>
            <person name="Zheng H."/>
            <person name="Liu B."/>
            <person name="Xu Y."/>
            <person name="Chen F."/>
        </authorList>
    </citation>
    <scope>NUCLEOTIDE SEQUENCE</scope>
</reference>
<sequence length="124" mass="14058">MSTQTYHHVELKIESGELHHGFTCTAPEDAPCRRRPKDHEQRDSWSCDESTEIGFPCWAVDWVNAVGIEDAIFGYPDQVLARVPVTISYEECVSIEPITPELSGPELGEVTRFGIHEEDQEDEQ</sequence>
<proteinExistence type="predicted"/>
<name>A0A8F2E4R4_9CAUD</name>
<evidence type="ECO:0000313" key="3">
    <source>
        <dbReference type="Proteomes" id="UP000683438"/>
    </source>
</evidence>
<dbReference type="Proteomes" id="UP000683438">
    <property type="component" value="Segment"/>
</dbReference>
<organism evidence="2 3">
    <name type="scientific">Microbacterium phage vB_MoxS-R1</name>
    <dbReference type="NCBI Taxonomy" id="2848881"/>
    <lineage>
        <taxon>Viruses</taxon>
        <taxon>Duplodnaviria</taxon>
        <taxon>Heunggongvirae</taxon>
        <taxon>Uroviricota</taxon>
        <taxon>Caudoviricetes</taxon>
        <taxon>Syrbvirus</taxon>
        <taxon>Syrbvirus R1</taxon>
    </lineage>
</organism>
<evidence type="ECO:0000313" key="2">
    <source>
        <dbReference type="EMBL" id="QWT28881.1"/>
    </source>
</evidence>
<dbReference type="EMBL" id="MW073100">
    <property type="protein sequence ID" value="QWT28881.1"/>
    <property type="molecule type" value="Genomic_DNA"/>
</dbReference>